<dbReference type="GO" id="GO:0015889">
    <property type="term" value="P:cobalamin transport"/>
    <property type="evidence" value="ECO:0007669"/>
    <property type="project" value="TreeGrafter"/>
</dbReference>
<evidence type="ECO:0000256" key="4">
    <source>
        <dbReference type="ARBA" id="ARBA00022692"/>
    </source>
</evidence>
<keyword evidence="9 10" id="KW-0998">Cell outer membrane</keyword>
<dbReference type="InterPro" id="IPR036942">
    <property type="entry name" value="Beta-barrel_TonB_sf"/>
</dbReference>
<evidence type="ECO:0000256" key="6">
    <source>
        <dbReference type="ARBA" id="ARBA00023065"/>
    </source>
</evidence>
<dbReference type="Pfam" id="PF00593">
    <property type="entry name" value="TonB_dep_Rec_b-barrel"/>
    <property type="match status" value="1"/>
</dbReference>
<dbReference type="PANTHER" id="PTHR30069:SF53">
    <property type="entry name" value="COLICIN I RECEPTOR-RELATED"/>
    <property type="match status" value="1"/>
</dbReference>
<dbReference type="AlphaFoldDB" id="A0A5C7FUR5"/>
<comment type="similarity">
    <text evidence="10 11">Belongs to the TonB-dependent receptor family.</text>
</comment>
<keyword evidence="2 10" id="KW-0813">Transport</keyword>
<dbReference type="PROSITE" id="PS52016">
    <property type="entry name" value="TONB_DEPENDENT_REC_3"/>
    <property type="match status" value="1"/>
</dbReference>
<keyword evidence="5" id="KW-0732">Signal</keyword>
<dbReference type="InterPro" id="IPR037066">
    <property type="entry name" value="Plug_dom_sf"/>
</dbReference>
<keyword evidence="7 11" id="KW-0798">TonB box</keyword>
<comment type="subcellular location">
    <subcellularLocation>
        <location evidence="1 10">Cell outer membrane</location>
        <topology evidence="1 10">Multi-pass membrane protein</topology>
    </subcellularLocation>
</comment>
<gene>
    <name evidence="14" type="ORF">FUA23_13990</name>
</gene>
<evidence type="ECO:0000256" key="5">
    <source>
        <dbReference type="ARBA" id="ARBA00022729"/>
    </source>
</evidence>
<evidence type="ECO:0000313" key="14">
    <source>
        <dbReference type="EMBL" id="TXF88574.1"/>
    </source>
</evidence>
<evidence type="ECO:0000259" key="13">
    <source>
        <dbReference type="Pfam" id="PF07715"/>
    </source>
</evidence>
<evidence type="ECO:0000256" key="1">
    <source>
        <dbReference type="ARBA" id="ARBA00004571"/>
    </source>
</evidence>
<dbReference type="EMBL" id="VOXD01000021">
    <property type="protein sequence ID" value="TXF88574.1"/>
    <property type="molecule type" value="Genomic_DNA"/>
</dbReference>
<dbReference type="Pfam" id="PF07715">
    <property type="entry name" value="Plug"/>
    <property type="match status" value="1"/>
</dbReference>
<dbReference type="InterPro" id="IPR039426">
    <property type="entry name" value="TonB-dep_rcpt-like"/>
</dbReference>
<dbReference type="Gene3D" id="2.40.170.20">
    <property type="entry name" value="TonB-dependent receptor, beta-barrel domain"/>
    <property type="match status" value="1"/>
</dbReference>
<keyword evidence="3 10" id="KW-1134">Transmembrane beta strand</keyword>
<feature type="domain" description="TonB-dependent receptor-like beta-barrel" evidence="12">
    <location>
        <begin position="285"/>
        <end position="630"/>
    </location>
</feature>
<evidence type="ECO:0000256" key="3">
    <source>
        <dbReference type="ARBA" id="ARBA00022452"/>
    </source>
</evidence>
<dbReference type="SUPFAM" id="SSF56935">
    <property type="entry name" value="Porins"/>
    <property type="match status" value="1"/>
</dbReference>
<comment type="caution">
    <text evidence="14">The sequence shown here is derived from an EMBL/GenBank/DDBJ whole genome shotgun (WGS) entry which is preliminary data.</text>
</comment>
<evidence type="ECO:0000313" key="15">
    <source>
        <dbReference type="Proteomes" id="UP000321907"/>
    </source>
</evidence>
<proteinExistence type="inferred from homology"/>
<evidence type="ECO:0000256" key="10">
    <source>
        <dbReference type="PROSITE-ProRule" id="PRU01360"/>
    </source>
</evidence>
<name>A0A5C7FUR5_9BACT</name>
<dbReference type="InterPro" id="IPR000531">
    <property type="entry name" value="Beta-barrel_TonB"/>
</dbReference>
<keyword evidence="4 10" id="KW-0812">Transmembrane</keyword>
<dbReference type="CDD" id="cd01347">
    <property type="entry name" value="ligand_gated_channel"/>
    <property type="match status" value="1"/>
</dbReference>
<evidence type="ECO:0000256" key="8">
    <source>
        <dbReference type="ARBA" id="ARBA00023136"/>
    </source>
</evidence>
<sequence>MSVWCRLVTWLQVIFALLFMNRIHLSTLLLLFVTGSLLAQTEGEQLISTSAEEVVVTGAKFAQLQSDSPQNVSVIDSATVARSTDLGQLLNEQAGIVINGAYSNPGKDKSVFLRNGANQYTLILLDGQPLLDPSSLGGAVDLRLLSLDGIERIEILRGPQSLLYGSDAVAGVINLISKKGAENPASPKRPALHLRAAAQNYGTLDGGISVSGHSQKLDYQVGYDYFKTDGISEAVEPEGSTAEYNEDGAKRQTVNGSVTYRPTPNLSLRPALRYATFDGDYDAGSFQDGANTYTNEMLMPSIAVDYSKNKLSLGGRYSYTKSDRAFNDAVFGTSNFNASSQQTDVFGTWLPTEKTYLTAGVQHRDERLRPEDPGTNGQPGMATTSPYLQLGVQLTPILLTEAGYRFNSRSGYDAQSNYSLALMLQASETFSARASLSSAYQNPTIDQLEGPFGANPDLQPQVATSVDAGVVLREPDGDYSLNFNVFRRIIKDVVTYDFALGYQNRDELSDIGFELSGTGTISPRLAVNGNVSYVKGKLSQPDGNGGTTETDDFYRRPRTTGMLGLTYTGYAPFLVRLSAHYTGERPDIYFDENFSSFEVELDPYLIVNAYAEYRLLKRENLRLFVDVKNLTNTDFVEVTGFGVLGTTARIGASLTL</sequence>
<keyword evidence="6" id="KW-0406">Ion transport</keyword>
<organism evidence="14 15">
    <name type="scientific">Neolewinella aurantiaca</name>
    <dbReference type="NCBI Taxonomy" id="2602767"/>
    <lineage>
        <taxon>Bacteria</taxon>
        <taxon>Pseudomonadati</taxon>
        <taxon>Bacteroidota</taxon>
        <taxon>Saprospiria</taxon>
        <taxon>Saprospirales</taxon>
        <taxon>Lewinellaceae</taxon>
        <taxon>Neolewinella</taxon>
    </lineage>
</organism>
<dbReference type="Gene3D" id="2.170.130.10">
    <property type="entry name" value="TonB-dependent receptor, plug domain"/>
    <property type="match status" value="1"/>
</dbReference>
<dbReference type="OrthoDB" id="9764669at2"/>
<dbReference type="GO" id="GO:0009279">
    <property type="term" value="C:cell outer membrane"/>
    <property type="evidence" value="ECO:0007669"/>
    <property type="project" value="UniProtKB-SubCell"/>
</dbReference>
<evidence type="ECO:0000256" key="7">
    <source>
        <dbReference type="ARBA" id="ARBA00023077"/>
    </source>
</evidence>
<dbReference type="PANTHER" id="PTHR30069">
    <property type="entry name" value="TONB-DEPENDENT OUTER MEMBRANE RECEPTOR"/>
    <property type="match status" value="1"/>
</dbReference>
<feature type="domain" description="TonB-dependent receptor plug" evidence="13">
    <location>
        <begin position="66"/>
        <end position="172"/>
    </location>
</feature>
<dbReference type="Proteomes" id="UP000321907">
    <property type="component" value="Unassembled WGS sequence"/>
</dbReference>
<evidence type="ECO:0000256" key="2">
    <source>
        <dbReference type="ARBA" id="ARBA00022448"/>
    </source>
</evidence>
<dbReference type="GO" id="GO:0006811">
    <property type="term" value="P:monoatomic ion transport"/>
    <property type="evidence" value="ECO:0007669"/>
    <property type="project" value="UniProtKB-KW"/>
</dbReference>
<accession>A0A5C7FUR5</accession>
<evidence type="ECO:0000256" key="9">
    <source>
        <dbReference type="ARBA" id="ARBA00023237"/>
    </source>
</evidence>
<keyword evidence="15" id="KW-1185">Reference proteome</keyword>
<evidence type="ECO:0000259" key="12">
    <source>
        <dbReference type="Pfam" id="PF00593"/>
    </source>
</evidence>
<keyword evidence="8 10" id="KW-0472">Membrane</keyword>
<evidence type="ECO:0000256" key="11">
    <source>
        <dbReference type="RuleBase" id="RU003357"/>
    </source>
</evidence>
<protein>
    <submittedName>
        <fullName evidence="14">TonB-dependent receptor</fullName>
    </submittedName>
</protein>
<reference evidence="14 15" key="1">
    <citation type="submission" date="2019-08" db="EMBL/GenBank/DDBJ databases">
        <title>Lewinella sp. strain SSH13 Genome sequencing and assembly.</title>
        <authorList>
            <person name="Kim I."/>
        </authorList>
    </citation>
    <scope>NUCLEOTIDE SEQUENCE [LARGE SCALE GENOMIC DNA]</scope>
    <source>
        <strain evidence="14 15">SSH13</strain>
    </source>
</reference>
<dbReference type="InterPro" id="IPR012910">
    <property type="entry name" value="Plug_dom"/>
</dbReference>
<keyword evidence="14" id="KW-0675">Receptor</keyword>